<evidence type="ECO:0000313" key="1">
    <source>
        <dbReference type="EMBL" id="EIK80291.1"/>
    </source>
</evidence>
<comment type="caution">
    <text evidence="1">The sequence shown here is derived from an EMBL/GenBank/DDBJ whole genome shotgun (WGS) entry which is preliminary data.</text>
</comment>
<reference evidence="1 2" key="1">
    <citation type="journal article" date="2012" name="J. Bacteriol.">
        <title>Comparative Genomic Analyses of 17 Clinical Isolates of Gardnerella vaginalis Provide Evidence of Multiple Genetically Isolated Clades Consistent with Subspeciation into Genovars.</title>
        <authorList>
            <person name="Ahmed A."/>
            <person name="Earl J."/>
            <person name="Retchless A."/>
            <person name="Hillier S."/>
            <person name="Rabe L."/>
            <person name="Cherpes T."/>
            <person name="Powell E."/>
            <person name="Janto B."/>
            <person name="Eutsey R."/>
            <person name="Hiller N.L."/>
            <person name="Boissy R."/>
            <person name="Dahlgreen M."/>
            <person name="Hall B."/>
            <person name="Costerton J."/>
            <person name="Post J.C."/>
            <person name="Hu F."/>
            <person name="Ehrlich G."/>
        </authorList>
    </citation>
    <scope>NUCLEOTIDE SEQUENCE [LARGE SCALE GENOMIC DNA]</scope>
    <source>
        <strain evidence="1 2">55152</strain>
    </source>
</reference>
<proteinExistence type="predicted"/>
<gene>
    <name evidence="1" type="ORF">CGSMWGv55152_04167</name>
</gene>
<protein>
    <submittedName>
        <fullName evidence="1">Uncharacterized protein</fullName>
    </submittedName>
</protein>
<dbReference type="PATRIC" id="fig|698955.3.peg.821"/>
<sequence>MKKFARNPASQLVERVALACKLAVRFSLKLVAYYDSRKH</sequence>
<dbReference type="AlphaFoldDB" id="I4LTK1"/>
<accession>I4LTK1</accession>
<evidence type="ECO:0000313" key="2">
    <source>
        <dbReference type="Proteomes" id="UP000005936"/>
    </source>
</evidence>
<dbReference type="EMBL" id="ADEQ01000010">
    <property type="protein sequence ID" value="EIK80291.1"/>
    <property type="molecule type" value="Genomic_DNA"/>
</dbReference>
<dbReference type="Proteomes" id="UP000005936">
    <property type="component" value="Unassembled WGS sequence"/>
</dbReference>
<name>I4LTK1_GARVA</name>
<organism evidence="1 2">
    <name type="scientific">Gardnerella vaginalis 55152</name>
    <dbReference type="NCBI Taxonomy" id="698955"/>
    <lineage>
        <taxon>Bacteria</taxon>
        <taxon>Bacillati</taxon>
        <taxon>Actinomycetota</taxon>
        <taxon>Actinomycetes</taxon>
        <taxon>Bifidobacteriales</taxon>
        <taxon>Bifidobacteriaceae</taxon>
        <taxon>Gardnerella</taxon>
    </lineage>
</organism>